<dbReference type="GO" id="GO:0043571">
    <property type="term" value="P:maintenance of CRISPR repeat elements"/>
    <property type="evidence" value="ECO:0007669"/>
    <property type="project" value="InterPro"/>
</dbReference>
<dbReference type="NCBIfam" id="TIGR02563">
    <property type="entry name" value="cas_Csy4"/>
    <property type="match status" value="1"/>
</dbReference>
<dbReference type="Pfam" id="PF09618">
    <property type="entry name" value="Cas_Csy4"/>
    <property type="match status" value="1"/>
</dbReference>
<sequence length="197" mass="22528">MQPLYYMDIEIKRPKVEADSPIYTRIEKIFSRIHLRIKEGYKFAVAFPSMLSLPGLGDSIRVFGETREDLWGLEDYLGGAPNFEYEYIATNSDVAPVPDERVVGYEYYARFRIPSKKNSKRFSENLEAHQKQQQLRQKRLKIAASLPFVNVTSKSTARSFKLFVEKGACTNGLHGSPDGYGLSRQGNIISLPVFYDE</sequence>
<dbReference type="RefSeq" id="WP_008869720.1">
    <property type="nucleotide sequence ID" value="NZ_ACJN02000002.1"/>
</dbReference>
<dbReference type="InterPro" id="IPR042564">
    <property type="entry name" value="CRISPR-Cas6/Csy4_sf"/>
</dbReference>
<dbReference type="InterPro" id="IPR013396">
    <property type="entry name" value="CRISPR-assoc_prot_Csy4"/>
</dbReference>
<keyword evidence="2" id="KW-1185">Reference proteome</keyword>
<dbReference type="OrthoDB" id="259831at2"/>
<dbReference type="Gene3D" id="3.30.70.2540">
    <property type="entry name" value="CRISPR-associated endoribonuclease Cas6/Csy4"/>
    <property type="match status" value="1"/>
</dbReference>
<reference evidence="1" key="1">
    <citation type="submission" date="2010-05" db="EMBL/GenBank/DDBJ databases">
        <title>The draft genome of Desulfonatronospira thiodismutans ASO3-1.</title>
        <authorList>
            <consortium name="US DOE Joint Genome Institute (JGI-PGF)"/>
            <person name="Lucas S."/>
            <person name="Copeland A."/>
            <person name="Lapidus A."/>
            <person name="Cheng J.-F."/>
            <person name="Bruce D."/>
            <person name="Goodwin L."/>
            <person name="Pitluck S."/>
            <person name="Chertkov O."/>
            <person name="Brettin T."/>
            <person name="Detter J.C."/>
            <person name="Han C."/>
            <person name="Land M.L."/>
            <person name="Hauser L."/>
            <person name="Kyrpides N."/>
            <person name="Mikhailova N."/>
            <person name="Muyzer G."/>
            <person name="Woyke T."/>
        </authorList>
    </citation>
    <scope>NUCLEOTIDE SEQUENCE [LARGE SCALE GENOMIC DNA]</scope>
    <source>
        <strain evidence="1">ASO3-1</strain>
    </source>
</reference>
<organism evidence="1 2">
    <name type="scientific">Desulfonatronospira thiodismutans ASO3-1</name>
    <dbReference type="NCBI Taxonomy" id="555779"/>
    <lineage>
        <taxon>Bacteria</taxon>
        <taxon>Pseudomonadati</taxon>
        <taxon>Thermodesulfobacteriota</taxon>
        <taxon>Desulfovibrionia</taxon>
        <taxon>Desulfovibrionales</taxon>
        <taxon>Desulfonatronovibrionaceae</taxon>
        <taxon>Desulfonatronospira</taxon>
    </lineage>
</organism>
<dbReference type="GO" id="GO:0004519">
    <property type="term" value="F:endonuclease activity"/>
    <property type="evidence" value="ECO:0007669"/>
    <property type="project" value="InterPro"/>
</dbReference>
<gene>
    <name evidence="1" type="ORF">Dthio_PD1747</name>
</gene>
<dbReference type="EMBL" id="ACJN02000002">
    <property type="protein sequence ID" value="EFI34394.1"/>
    <property type="molecule type" value="Genomic_DNA"/>
</dbReference>
<dbReference type="AlphaFoldDB" id="D6SNR8"/>
<evidence type="ECO:0000313" key="2">
    <source>
        <dbReference type="Proteomes" id="UP000005496"/>
    </source>
</evidence>
<name>D6SNR8_9BACT</name>
<protein>
    <submittedName>
        <fullName evidence="1">CRISPR-associated protein, Csy4 family</fullName>
    </submittedName>
</protein>
<dbReference type="Proteomes" id="UP000005496">
    <property type="component" value="Unassembled WGS sequence"/>
</dbReference>
<evidence type="ECO:0000313" key="1">
    <source>
        <dbReference type="EMBL" id="EFI34394.1"/>
    </source>
</evidence>
<dbReference type="eggNOG" id="ENOG503360Y">
    <property type="taxonomic scope" value="Bacteria"/>
</dbReference>
<comment type="caution">
    <text evidence="1">The sequence shown here is derived from an EMBL/GenBank/DDBJ whole genome shotgun (WGS) entry which is preliminary data.</text>
</comment>
<proteinExistence type="predicted"/>
<accession>D6SNR8</accession>